<organism evidence="1 2">
    <name type="scientific">Sphaerodactylus townsendi</name>
    <dbReference type="NCBI Taxonomy" id="933632"/>
    <lineage>
        <taxon>Eukaryota</taxon>
        <taxon>Metazoa</taxon>
        <taxon>Chordata</taxon>
        <taxon>Craniata</taxon>
        <taxon>Vertebrata</taxon>
        <taxon>Euteleostomi</taxon>
        <taxon>Lepidosauria</taxon>
        <taxon>Squamata</taxon>
        <taxon>Bifurcata</taxon>
        <taxon>Gekkota</taxon>
        <taxon>Sphaerodactylidae</taxon>
        <taxon>Sphaerodactylus</taxon>
    </lineage>
</organism>
<reference evidence="1" key="1">
    <citation type="submission" date="2021-08" db="EMBL/GenBank/DDBJ databases">
        <title>The first chromosome-level gecko genome reveals the dynamic sex chromosomes of Neotropical dwarf geckos (Sphaerodactylidae: Sphaerodactylus).</title>
        <authorList>
            <person name="Pinto B.J."/>
            <person name="Keating S.E."/>
            <person name="Gamble T."/>
        </authorList>
    </citation>
    <scope>NUCLEOTIDE SEQUENCE</scope>
    <source>
        <strain evidence="1">TG3544</strain>
    </source>
</reference>
<protein>
    <submittedName>
        <fullName evidence="1">Uncharacterized protein</fullName>
    </submittedName>
</protein>
<comment type="caution">
    <text evidence="1">The sequence shown here is derived from an EMBL/GenBank/DDBJ whole genome shotgun (WGS) entry which is preliminary data.</text>
</comment>
<gene>
    <name evidence="1" type="ORF">K3G42_032418</name>
</gene>
<accession>A0ACB8EN03</accession>
<evidence type="ECO:0000313" key="2">
    <source>
        <dbReference type="Proteomes" id="UP000827872"/>
    </source>
</evidence>
<proteinExistence type="predicted"/>
<dbReference type="Proteomes" id="UP000827872">
    <property type="component" value="Linkage Group LG03"/>
</dbReference>
<sequence length="184" mass="20416">MINIIFTNIYEERHPLPLPRSISPAAGSVQYCLQGNKTPPQPDWAERRGEEVHGGKSGRSIRTTVCLAVFCTLVYLQAEVGESYCDRSSNGWILTWFEISPIIYYWLWLGVSLVGRSVESLSVVPGEQVSLEASWSLLGSSILFFLSAILPSLVFHLLCFVFRGPSSVACYPLLPLCAVIEPFS</sequence>
<evidence type="ECO:0000313" key="1">
    <source>
        <dbReference type="EMBL" id="KAH7993830.1"/>
    </source>
</evidence>
<keyword evidence="2" id="KW-1185">Reference proteome</keyword>
<name>A0ACB8EN03_9SAUR</name>
<dbReference type="EMBL" id="CM037616">
    <property type="protein sequence ID" value="KAH7993830.1"/>
    <property type="molecule type" value="Genomic_DNA"/>
</dbReference>